<name>A0A0E9XEP5_ANGAN</name>
<evidence type="ECO:0000313" key="1">
    <source>
        <dbReference type="EMBL" id="JAI00164.1"/>
    </source>
</evidence>
<organism evidence="1">
    <name type="scientific">Anguilla anguilla</name>
    <name type="common">European freshwater eel</name>
    <name type="synonym">Muraena anguilla</name>
    <dbReference type="NCBI Taxonomy" id="7936"/>
    <lineage>
        <taxon>Eukaryota</taxon>
        <taxon>Metazoa</taxon>
        <taxon>Chordata</taxon>
        <taxon>Craniata</taxon>
        <taxon>Vertebrata</taxon>
        <taxon>Euteleostomi</taxon>
        <taxon>Actinopterygii</taxon>
        <taxon>Neopterygii</taxon>
        <taxon>Teleostei</taxon>
        <taxon>Anguilliformes</taxon>
        <taxon>Anguillidae</taxon>
        <taxon>Anguilla</taxon>
    </lineage>
</organism>
<proteinExistence type="predicted"/>
<protein>
    <submittedName>
        <fullName evidence="1">Uncharacterized protein</fullName>
    </submittedName>
</protein>
<dbReference type="EMBL" id="GBXM01008414">
    <property type="protein sequence ID" value="JAI00164.1"/>
    <property type="molecule type" value="Transcribed_RNA"/>
</dbReference>
<reference evidence="1" key="2">
    <citation type="journal article" date="2015" name="Fish Shellfish Immunol.">
        <title>Early steps in the European eel (Anguilla anguilla)-Vibrio vulnificus interaction in the gills: Role of the RtxA13 toxin.</title>
        <authorList>
            <person name="Callol A."/>
            <person name="Pajuelo D."/>
            <person name="Ebbesson L."/>
            <person name="Teles M."/>
            <person name="MacKenzie S."/>
            <person name="Amaro C."/>
        </authorList>
    </citation>
    <scope>NUCLEOTIDE SEQUENCE</scope>
</reference>
<accession>A0A0E9XEP5</accession>
<reference evidence="1" key="1">
    <citation type="submission" date="2014-11" db="EMBL/GenBank/DDBJ databases">
        <authorList>
            <person name="Amaro Gonzalez C."/>
        </authorList>
    </citation>
    <scope>NUCLEOTIDE SEQUENCE</scope>
</reference>
<sequence length="12" mass="1425">MIAQEAEESNFR</sequence>